<keyword evidence="5" id="KW-1185">Reference proteome</keyword>
<protein>
    <recommendedName>
        <fullName evidence="7">DUF2530 domain-containing protein</fullName>
    </recommendedName>
</protein>
<dbReference type="Proteomes" id="UP001242995">
    <property type="component" value="Unassembled WGS sequence"/>
</dbReference>
<keyword evidence="2" id="KW-0812">Transmembrane</keyword>
<keyword evidence="2" id="KW-1133">Transmembrane helix</keyword>
<evidence type="ECO:0000313" key="3">
    <source>
        <dbReference type="EMBL" id="MDP9907403.1"/>
    </source>
</evidence>
<dbReference type="RefSeq" id="WP_253257252.1">
    <property type="nucleotide sequence ID" value="NZ_JAUSRG010000021.1"/>
</dbReference>
<gene>
    <name evidence="3" type="ORF">J2S90_004395</name>
    <name evidence="4" type="ORF">J2S93_004390</name>
</gene>
<evidence type="ECO:0000313" key="6">
    <source>
        <dbReference type="Proteomes" id="UP001242995"/>
    </source>
</evidence>
<feature type="transmembrane region" description="Helical" evidence="2">
    <location>
        <begin position="31"/>
        <end position="52"/>
    </location>
</feature>
<feature type="transmembrane region" description="Helical" evidence="2">
    <location>
        <begin position="58"/>
        <end position="77"/>
    </location>
</feature>
<dbReference type="AlphaFoldDB" id="A0AAW8DHS6"/>
<name>A0AAW8DHS6_9MICC</name>
<reference evidence="3 5" key="1">
    <citation type="submission" date="2023-07" db="EMBL/GenBank/DDBJ databases">
        <title>Sorghum-associated microbial communities from plants grown in Nebraska, USA.</title>
        <authorList>
            <person name="Schachtman D."/>
        </authorList>
    </citation>
    <scope>NUCLEOTIDE SEQUENCE</scope>
    <source>
        <strain evidence="3">DS1006</strain>
        <strain evidence="4 5">DS1016</strain>
    </source>
</reference>
<organism evidence="3 6">
    <name type="scientific">Arthrobacter bambusae</name>
    <dbReference type="NCBI Taxonomy" id="1338426"/>
    <lineage>
        <taxon>Bacteria</taxon>
        <taxon>Bacillati</taxon>
        <taxon>Actinomycetota</taxon>
        <taxon>Actinomycetes</taxon>
        <taxon>Micrococcales</taxon>
        <taxon>Micrococcaceae</taxon>
        <taxon>Arthrobacter</taxon>
    </lineage>
</organism>
<accession>A0AAW8DHS6</accession>
<evidence type="ECO:0000256" key="2">
    <source>
        <dbReference type="SAM" id="Phobius"/>
    </source>
</evidence>
<proteinExistence type="predicted"/>
<keyword evidence="2" id="KW-0472">Membrane</keyword>
<evidence type="ECO:0008006" key="7">
    <source>
        <dbReference type="Google" id="ProtNLM"/>
    </source>
</evidence>
<dbReference type="EMBL" id="JAUSTF010000017">
    <property type="protein sequence ID" value="MDQ0182933.1"/>
    <property type="molecule type" value="Genomic_DNA"/>
</dbReference>
<feature type="region of interest" description="Disordered" evidence="1">
    <location>
        <begin position="1"/>
        <end position="20"/>
    </location>
</feature>
<evidence type="ECO:0000256" key="1">
    <source>
        <dbReference type="SAM" id="MobiDB-lite"/>
    </source>
</evidence>
<sequence length="90" mass="9736">MTQTPDSAGPSIGGPAKEQHSRVKSAEDFDLVIGFLGFWALVLLVITVAAELTAQPALGWALGLLAVLLALWGMLRLRRRLPARTSRRIT</sequence>
<dbReference type="Proteomes" id="UP001230951">
    <property type="component" value="Unassembled WGS sequence"/>
</dbReference>
<comment type="caution">
    <text evidence="3">The sequence shown here is derived from an EMBL/GenBank/DDBJ whole genome shotgun (WGS) entry which is preliminary data.</text>
</comment>
<dbReference type="EMBL" id="JAUSRG010000021">
    <property type="protein sequence ID" value="MDP9907403.1"/>
    <property type="molecule type" value="Genomic_DNA"/>
</dbReference>
<evidence type="ECO:0000313" key="5">
    <source>
        <dbReference type="Proteomes" id="UP001230951"/>
    </source>
</evidence>
<evidence type="ECO:0000313" key="4">
    <source>
        <dbReference type="EMBL" id="MDQ0182933.1"/>
    </source>
</evidence>